<evidence type="ECO:0000313" key="2">
    <source>
        <dbReference type="EMBL" id="MFB6396810.1"/>
    </source>
</evidence>
<dbReference type="CDD" id="cd04859">
    <property type="entry name" value="Prim_Pol"/>
    <property type="match status" value="1"/>
</dbReference>
<proteinExistence type="predicted"/>
<dbReference type="Proteomes" id="UP001582793">
    <property type="component" value="Unassembled WGS sequence"/>
</dbReference>
<dbReference type="InterPro" id="IPR015330">
    <property type="entry name" value="DNA_primase/pol_bifunc_N"/>
</dbReference>
<dbReference type="Pfam" id="PF09250">
    <property type="entry name" value="Prim-Pol"/>
    <property type="match status" value="1"/>
</dbReference>
<name>A0ABV5CY43_9ACTN</name>
<dbReference type="EMBL" id="JBCGDC010000108">
    <property type="protein sequence ID" value="MFB6396810.1"/>
    <property type="molecule type" value="Genomic_DNA"/>
</dbReference>
<dbReference type="SMART" id="SM00943">
    <property type="entry name" value="Prim-Pol"/>
    <property type="match status" value="1"/>
</dbReference>
<dbReference type="SUPFAM" id="SSF56747">
    <property type="entry name" value="Prim-pol domain"/>
    <property type="match status" value="1"/>
</dbReference>
<reference evidence="2 3" key="1">
    <citation type="submission" date="2024-04" db="EMBL/GenBank/DDBJ databases">
        <title>Polymorphospora sp. isolated from Baiyangdian Lake in Xiong'an New Area.</title>
        <authorList>
            <person name="Zhang X."/>
            <person name="Liu J."/>
        </authorList>
    </citation>
    <scope>NUCLEOTIDE SEQUENCE [LARGE SCALE GENOMIC DNA]</scope>
    <source>
        <strain evidence="2 3">2-325</strain>
    </source>
</reference>
<keyword evidence="3" id="KW-1185">Reference proteome</keyword>
<evidence type="ECO:0000259" key="1">
    <source>
        <dbReference type="SMART" id="SM00943"/>
    </source>
</evidence>
<evidence type="ECO:0000313" key="3">
    <source>
        <dbReference type="Proteomes" id="UP001582793"/>
    </source>
</evidence>
<dbReference type="RefSeq" id="WP_375736124.1">
    <property type="nucleotide sequence ID" value="NZ_JBCGDC010000108.1"/>
</dbReference>
<comment type="caution">
    <text evidence="2">The sequence shown here is derived from an EMBL/GenBank/DDBJ whole genome shotgun (WGS) entry which is preliminary data.</text>
</comment>
<gene>
    <name evidence="2" type="ORF">AAFH96_27440</name>
</gene>
<organism evidence="2 3">
    <name type="scientific">Polymorphospora lycopeni</name>
    <dbReference type="NCBI Taxonomy" id="3140240"/>
    <lineage>
        <taxon>Bacteria</taxon>
        <taxon>Bacillati</taxon>
        <taxon>Actinomycetota</taxon>
        <taxon>Actinomycetes</taxon>
        <taxon>Micromonosporales</taxon>
        <taxon>Micromonosporaceae</taxon>
        <taxon>Polymorphospora</taxon>
    </lineage>
</organism>
<protein>
    <submittedName>
        <fullName evidence="2">Bifunctional DNA primase/polymerase</fullName>
    </submittedName>
</protein>
<sequence>MSDLLTAALGYAERGWHVFPLIPDDKRPAFPARCTAERCDRTDPRCHAAGRHVGWEERATVDPARIRRAWSARPYGVGIACGPSGLVVVDLDTPKPDQTPPAAWRLDGIRDGSDVFTVIAERAEQPVPDLTYTVTTGRGGTHLYYRHPTGGPDLRNTAGRLGWLVDTRAHGGYVVAAGSTANGQPYVVAVDLAPMPLPRWLAGLLAPAPMPPARPVVVDLNTDRTGRYLAAAIRRETARVTDATEGERNRCLYIASVALGQLVAGGALAEDDAEAVLGQAATRAGLGRAETARTVRSGLTAGRKRPRTVAA</sequence>
<feature type="domain" description="DNA primase/polymerase bifunctional N-terminal" evidence="1">
    <location>
        <begin position="8"/>
        <end position="201"/>
    </location>
</feature>
<accession>A0ABV5CY43</accession>